<comment type="caution">
    <text evidence="3">The sequence shown here is derived from an EMBL/GenBank/DDBJ whole genome shotgun (WGS) entry which is preliminary data.</text>
</comment>
<protein>
    <submittedName>
        <fullName evidence="3">Cell fate (Sporulation/competence/biofilm development) regulator YlbF (YheA/YmcA/DUF963 family)</fullName>
    </submittedName>
</protein>
<gene>
    <name evidence="3" type="ORF">J2W49_000184</name>
</gene>
<evidence type="ECO:0000256" key="2">
    <source>
        <dbReference type="SAM" id="MobiDB-lite"/>
    </source>
</evidence>
<organism evidence="3 4">
    <name type="scientific">Hydrogenophaga palleronii</name>
    <dbReference type="NCBI Taxonomy" id="65655"/>
    <lineage>
        <taxon>Bacteria</taxon>
        <taxon>Pseudomonadati</taxon>
        <taxon>Pseudomonadota</taxon>
        <taxon>Betaproteobacteria</taxon>
        <taxon>Burkholderiales</taxon>
        <taxon>Comamonadaceae</taxon>
        <taxon>Hydrogenophaga</taxon>
    </lineage>
</organism>
<dbReference type="Proteomes" id="UP001265700">
    <property type="component" value="Unassembled WGS sequence"/>
</dbReference>
<name>A0ABU1WG57_9BURK</name>
<proteinExistence type="predicted"/>
<keyword evidence="4" id="KW-1185">Reference proteome</keyword>
<reference evidence="3 4" key="1">
    <citation type="submission" date="2023-07" db="EMBL/GenBank/DDBJ databases">
        <title>Sorghum-associated microbial communities from plants grown in Nebraska, USA.</title>
        <authorList>
            <person name="Schachtman D."/>
        </authorList>
    </citation>
    <scope>NUCLEOTIDE SEQUENCE [LARGE SCALE GENOMIC DNA]</scope>
    <source>
        <strain evidence="3 4">4249</strain>
    </source>
</reference>
<accession>A0ABU1WG57</accession>
<dbReference type="EMBL" id="JAVDWU010000001">
    <property type="protein sequence ID" value="MDR7148256.1"/>
    <property type="molecule type" value="Genomic_DNA"/>
</dbReference>
<dbReference type="RefSeq" id="WP_310310579.1">
    <property type="nucleotide sequence ID" value="NZ_JAVDWU010000001.1"/>
</dbReference>
<sequence>MVFDDEFLGSFKHDPLDALNVSIQRVKAEISGGQGWVESDYEVLVEWLALISEAIEAELVNVPSPTLDLSGTAEDTCKRIFHYLKVVEAHCEAELSKSRFATLRSRFKTALGNGFAYEFTQGDLEKVQALINQLRDLIAEAQGLKESHKQRLLSRLERLQSEIHKKVSDLDRFWGLIGDAGVVLGKLGTDAKPIVDRIREVADIVWQTQSRAEELPSGVERPQLPNPHHSES</sequence>
<keyword evidence="1" id="KW-0175">Coiled coil</keyword>
<evidence type="ECO:0000256" key="1">
    <source>
        <dbReference type="SAM" id="Coils"/>
    </source>
</evidence>
<evidence type="ECO:0000313" key="4">
    <source>
        <dbReference type="Proteomes" id="UP001265700"/>
    </source>
</evidence>
<evidence type="ECO:0000313" key="3">
    <source>
        <dbReference type="EMBL" id="MDR7148256.1"/>
    </source>
</evidence>
<feature type="coiled-coil region" evidence="1">
    <location>
        <begin position="124"/>
        <end position="169"/>
    </location>
</feature>
<feature type="region of interest" description="Disordered" evidence="2">
    <location>
        <begin position="211"/>
        <end position="232"/>
    </location>
</feature>